<evidence type="ECO:0000313" key="3">
    <source>
        <dbReference type="Proteomes" id="UP000092993"/>
    </source>
</evidence>
<dbReference type="STRING" id="5627.A0A1C7LXV4"/>
<evidence type="ECO:0000256" key="1">
    <source>
        <dbReference type="SAM" id="MobiDB-lite"/>
    </source>
</evidence>
<reference evidence="2 3" key="1">
    <citation type="submission" date="2016-03" db="EMBL/GenBank/DDBJ databases">
        <title>Whole genome sequencing of Grifola frondosa 9006-11.</title>
        <authorList>
            <person name="Min B."/>
            <person name="Park H."/>
            <person name="Kim J.-G."/>
            <person name="Cho H."/>
            <person name="Oh Y.-L."/>
            <person name="Kong W.-S."/>
            <person name="Choi I.-G."/>
        </authorList>
    </citation>
    <scope>NUCLEOTIDE SEQUENCE [LARGE SCALE GENOMIC DNA]</scope>
    <source>
        <strain evidence="2 3">9006-11</strain>
    </source>
</reference>
<name>A0A1C7LXV4_GRIFR</name>
<dbReference type="OrthoDB" id="2803164at2759"/>
<organism evidence="2 3">
    <name type="scientific">Grifola frondosa</name>
    <name type="common">Maitake</name>
    <name type="synonym">Polyporus frondosus</name>
    <dbReference type="NCBI Taxonomy" id="5627"/>
    <lineage>
        <taxon>Eukaryota</taxon>
        <taxon>Fungi</taxon>
        <taxon>Dikarya</taxon>
        <taxon>Basidiomycota</taxon>
        <taxon>Agaricomycotina</taxon>
        <taxon>Agaricomycetes</taxon>
        <taxon>Polyporales</taxon>
        <taxon>Grifolaceae</taxon>
        <taxon>Grifola</taxon>
    </lineage>
</organism>
<gene>
    <name evidence="2" type="ORF">A0H81_10471</name>
</gene>
<accession>A0A1C7LXV4</accession>
<keyword evidence="3" id="KW-1185">Reference proteome</keyword>
<feature type="compositionally biased region" description="Low complexity" evidence="1">
    <location>
        <begin position="539"/>
        <end position="552"/>
    </location>
</feature>
<sequence length="572" mass="64013">MQTTSSQPDDEAAEAALSTRITELEHQLSHRNDDVVKLEHDITKLRKVLRQTMKHVKNLEEANKSEALSQWSRASTPALVDSLHPSSPRPLSTALSTAPSSPSRVRSSVSKQYAPSSMSSAVSSVSSVSASSIGHPFRHVCRIYSILRRIILTFLLLVNTPQHMAAVSVGPMIGISAKPTVSAKRCTAPALSYEERTAITKKNHDKQAELDAEIKQWFDDTVALSKHLSDKFGKNADYYLNQMFSDALKLRNSRQPNAYNAWSHHIAKEANEASQASPSNLLNLQQEKIDDYYDLTEEQWEQYVNELVDQRQSQSTSLRTTQRGRTQDVNNICGKIVDLLLGLKQCVGIEAFFCIFRNSPDFHMSPRWYFTLEQINQYLATMIRRWEIDKIGAMAEAFAIAGCDYMNLLRNSKLKGAFLKASIRNKINAMLIKITGNSKAVMNYTSFESEIVLRYQIQLIGWTADKWTNPSKLSNAVAPLQQLLDAIENGACRFERLASHEFTTQKKKYDKDVAAGRVAQRKVRKDAGQKRAPKARVAESSSDSGSDSNNESIHPSKRSRTGTGDVDEIVAV</sequence>
<proteinExistence type="predicted"/>
<comment type="caution">
    <text evidence="2">The sequence shown here is derived from an EMBL/GenBank/DDBJ whole genome shotgun (WGS) entry which is preliminary data.</text>
</comment>
<feature type="compositionally biased region" description="Low complexity" evidence="1">
    <location>
        <begin position="90"/>
        <end position="113"/>
    </location>
</feature>
<evidence type="ECO:0000313" key="2">
    <source>
        <dbReference type="EMBL" id="OBZ69531.1"/>
    </source>
</evidence>
<dbReference type="Proteomes" id="UP000092993">
    <property type="component" value="Unassembled WGS sequence"/>
</dbReference>
<feature type="region of interest" description="Disordered" evidence="1">
    <location>
        <begin position="79"/>
        <end position="113"/>
    </location>
</feature>
<feature type="region of interest" description="Disordered" evidence="1">
    <location>
        <begin position="513"/>
        <end position="572"/>
    </location>
</feature>
<dbReference type="AlphaFoldDB" id="A0A1C7LXV4"/>
<dbReference type="OMA" id="SHIPFAN"/>
<dbReference type="EMBL" id="LUGG01000015">
    <property type="protein sequence ID" value="OBZ69531.1"/>
    <property type="molecule type" value="Genomic_DNA"/>
</dbReference>
<protein>
    <submittedName>
        <fullName evidence="2">Uncharacterized protein</fullName>
    </submittedName>
</protein>